<dbReference type="CDD" id="cd09008">
    <property type="entry name" value="MTAN"/>
    <property type="match status" value="1"/>
</dbReference>
<dbReference type="GO" id="GO:0019509">
    <property type="term" value="P:L-methionine salvage from methylthioadenosine"/>
    <property type="evidence" value="ECO:0007669"/>
    <property type="project" value="InterPro"/>
</dbReference>
<dbReference type="InterPro" id="IPR035994">
    <property type="entry name" value="Nucleoside_phosphorylase_sf"/>
</dbReference>
<dbReference type="GO" id="GO:0009164">
    <property type="term" value="P:nucleoside catabolic process"/>
    <property type="evidence" value="ECO:0007669"/>
    <property type="project" value="InterPro"/>
</dbReference>
<dbReference type="GO" id="GO:0005829">
    <property type="term" value="C:cytosol"/>
    <property type="evidence" value="ECO:0007669"/>
    <property type="project" value="TreeGrafter"/>
</dbReference>
<dbReference type="Pfam" id="PF01048">
    <property type="entry name" value="PNP_UDP_1"/>
    <property type="match status" value="1"/>
</dbReference>
<protein>
    <recommendedName>
        <fullName evidence="2">adenosylhomocysteine nucleosidase</fullName>
        <ecNumber evidence="2">3.2.2.9</ecNumber>
    </recommendedName>
</protein>
<dbReference type="InterPro" id="IPR010049">
    <property type="entry name" value="MTA_SAH_Nsdase"/>
</dbReference>
<evidence type="ECO:0000256" key="1">
    <source>
        <dbReference type="ARBA" id="ARBA00004945"/>
    </source>
</evidence>
<dbReference type="GO" id="GO:0008782">
    <property type="term" value="F:adenosylhomocysteine nucleosidase activity"/>
    <property type="evidence" value="ECO:0007669"/>
    <property type="project" value="UniProtKB-EC"/>
</dbReference>
<dbReference type="EC" id="3.2.2.9" evidence="2"/>
<dbReference type="Proteomes" id="UP000826793">
    <property type="component" value="Unassembled WGS sequence"/>
</dbReference>
<keyword evidence="7" id="KW-0326">Glycosidase</keyword>
<dbReference type="GO" id="GO:0019284">
    <property type="term" value="P:L-methionine salvage from S-adenosylmethionine"/>
    <property type="evidence" value="ECO:0007669"/>
    <property type="project" value="TreeGrafter"/>
</dbReference>
<proteinExistence type="predicted"/>
<dbReference type="NCBIfam" id="TIGR01704">
    <property type="entry name" value="MTA_SAH-Nsdase"/>
    <property type="match status" value="1"/>
</dbReference>
<evidence type="ECO:0000256" key="2">
    <source>
        <dbReference type="ARBA" id="ARBA00011974"/>
    </source>
</evidence>
<name>A0A9D2MU16_9FIRM</name>
<evidence type="ECO:0000313" key="7">
    <source>
        <dbReference type="EMBL" id="HJB97209.1"/>
    </source>
</evidence>
<dbReference type="GO" id="GO:0008930">
    <property type="term" value="F:methylthioadenosine nucleosidase activity"/>
    <property type="evidence" value="ECO:0007669"/>
    <property type="project" value="InterPro"/>
</dbReference>
<evidence type="ECO:0000256" key="4">
    <source>
        <dbReference type="ARBA" id="ARBA00022801"/>
    </source>
</evidence>
<dbReference type="InterPro" id="IPR000845">
    <property type="entry name" value="Nucleoside_phosphorylase_d"/>
</dbReference>
<feature type="domain" description="Nucleoside phosphorylase" evidence="6">
    <location>
        <begin position="5"/>
        <end position="233"/>
    </location>
</feature>
<dbReference type="SUPFAM" id="SSF53167">
    <property type="entry name" value="Purine and uridine phosphorylases"/>
    <property type="match status" value="1"/>
</dbReference>
<reference evidence="7" key="2">
    <citation type="submission" date="2021-04" db="EMBL/GenBank/DDBJ databases">
        <authorList>
            <person name="Gilroy R."/>
        </authorList>
    </citation>
    <scope>NUCLEOTIDE SEQUENCE</scope>
    <source>
        <strain evidence="7">CHK185-1770</strain>
    </source>
</reference>
<dbReference type="Gene3D" id="3.40.50.1580">
    <property type="entry name" value="Nucleoside phosphorylase domain"/>
    <property type="match status" value="1"/>
</dbReference>
<organism evidence="7 8">
    <name type="scientific">Candidatus Acutalibacter pullicola</name>
    <dbReference type="NCBI Taxonomy" id="2838417"/>
    <lineage>
        <taxon>Bacteria</taxon>
        <taxon>Bacillati</taxon>
        <taxon>Bacillota</taxon>
        <taxon>Clostridia</taxon>
        <taxon>Eubacteriales</taxon>
        <taxon>Acutalibacteraceae</taxon>
        <taxon>Acutalibacter</taxon>
    </lineage>
</organism>
<accession>A0A9D2MU16</accession>
<evidence type="ECO:0000256" key="3">
    <source>
        <dbReference type="ARBA" id="ARBA00022605"/>
    </source>
</evidence>
<dbReference type="PANTHER" id="PTHR46832">
    <property type="entry name" value="5'-METHYLTHIOADENOSINE/S-ADENOSYLHOMOCYSTEINE NUCLEOSIDASE"/>
    <property type="match status" value="1"/>
</dbReference>
<dbReference type="AlphaFoldDB" id="A0A9D2MU16"/>
<dbReference type="EMBL" id="DWXG01000009">
    <property type="protein sequence ID" value="HJB97209.1"/>
    <property type="molecule type" value="Genomic_DNA"/>
</dbReference>
<comment type="caution">
    <text evidence="7">The sequence shown here is derived from an EMBL/GenBank/DDBJ whole genome shotgun (WGS) entry which is preliminary data.</text>
</comment>
<dbReference type="NCBIfam" id="NF004079">
    <property type="entry name" value="PRK05584.1"/>
    <property type="match status" value="1"/>
</dbReference>
<keyword evidence="3" id="KW-0028">Amino-acid biosynthesis</keyword>
<evidence type="ECO:0000259" key="6">
    <source>
        <dbReference type="Pfam" id="PF01048"/>
    </source>
</evidence>
<keyword evidence="4 7" id="KW-0378">Hydrolase</keyword>
<keyword evidence="5" id="KW-0486">Methionine biosynthesis</keyword>
<sequence>MEQKPVGVIGAMGIEVDAVLAAMEEKSQDMRANMTFTRGTLAGVPVVVAQCSPGKVNAALCTQAMVDFYQPRLVLNIGVAGGIGEHVRIGDVVVATACVEYDFDTTALDGWPAGQMTVPGQEEPVRLFPCEEKIGDVIAAAAQDLYGHAHRGVVATGDRFVADPRVGDRLEREFGALACEMEGGAIAHACLVNQVPCAVLRTISDNAHDSDTVDFVTFARSSAEKAQELLRKVMPQL</sequence>
<comment type="pathway">
    <text evidence="1">Amino-acid biosynthesis; L-methionine biosynthesis via salvage pathway; S-methyl-5-thio-alpha-D-ribose 1-phosphate from S-methyl-5'-thioadenosine (hydrolase route): step 1/2.</text>
</comment>
<evidence type="ECO:0000313" key="8">
    <source>
        <dbReference type="Proteomes" id="UP000826793"/>
    </source>
</evidence>
<reference evidence="7" key="1">
    <citation type="journal article" date="2021" name="PeerJ">
        <title>Extensive microbial diversity within the chicken gut microbiome revealed by metagenomics and culture.</title>
        <authorList>
            <person name="Gilroy R."/>
            <person name="Ravi A."/>
            <person name="Getino M."/>
            <person name="Pursley I."/>
            <person name="Horton D.L."/>
            <person name="Alikhan N.F."/>
            <person name="Baker D."/>
            <person name="Gharbi K."/>
            <person name="Hall N."/>
            <person name="Watson M."/>
            <person name="Adriaenssens E.M."/>
            <person name="Foster-Nyarko E."/>
            <person name="Jarju S."/>
            <person name="Secka A."/>
            <person name="Antonio M."/>
            <person name="Oren A."/>
            <person name="Chaudhuri R.R."/>
            <person name="La Ragione R."/>
            <person name="Hildebrand F."/>
            <person name="Pallen M.J."/>
        </authorList>
    </citation>
    <scope>NUCLEOTIDE SEQUENCE</scope>
    <source>
        <strain evidence="7">CHK185-1770</strain>
    </source>
</reference>
<evidence type="ECO:0000256" key="5">
    <source>
        <dbReference type="ARBA" id="ARBA00023167"/>
    </source>
</evidence>
<dbReference type="PANTHER" id="PTHR46832:SF1">
    <property type="entry name" value="5'-METHYLTHIOADENOSINE_S-ADENOSYLHOMOCYSTEINE NUCLEOSIDASE"/>
    <property type="match status" value="1"/>
</dbReference>
<gene>
    <name evidence="7" type="ORF">H9710_01380</name>
</gene>